<evidence type="ECO:0000256" key="2">
    <source>
        <dbReference type="SAM" id="MobiDB-lite"/>
    </source>
</evidence>
<dbReference type="AlphaFoldDB" id="A0AAV3PF70"/>
<feature type="compositionally biased region" description="Basic and acidic residues" evidence="2">
    <location>
        <begin position="845"/>
        <end position="857"/>
    </location>
</feature>
<dbReference type="Gene3D" id="1.20.1390.10">
    <property type="entry name" value="PWI domain"/>
    <property type="match status" value="1"/>
</dbReference>
<dbReference type="InterPro" id="IPR036483">
    <property type="entry name" value="PWI_dom_sf"/>
</dbReference>
<dbReference type="PROSITE" id="PS51025">
    <property type="entry name" value="PWI"/>
    <property type="match status" value="1"/>
</dbReference>
<organism evidence="4 5">
    <name type="scientific">Lithospermum erythrorhizon</name>
    <name type="common">Purple gromwell</name>
    <name type="synonym">Lithospermum officinale var. erythrorhizon</name>
    <dbReference type="NCBI Taxonomy" id="34254"/>
    <lineage>
        <taxon>Eukaryota</taxon>
        <taxon>Viridiplantae</taxon>
        <taxon>Streptophyta</taxon>
        <taxon>Embryophyta</taxon>
        <taxon>Tracheophyta</taxon>
        <taxon>Spermatophyta</taxon>
        <taxon>Magnoliopsida</taxon>
        <taxon>eudicotyledons</taxon>
        <taxon>Gunneridae</taxon>
        <taxon>Pentapetalae</taxon>
        <taxon>asterids</taxon>
        <taxon>lamiids</taxon>
        <taxon>Boraginales</taxon>
        <taxon>Boraginaceae</taxon>
        <taxon>Boraginoideae</taxon>
        <taxon>Lithospermeae</taxon>
        <taxon>Lithospermum</taxon>
    </lineage>
</organism>
<name>A0AAV3PF70_LITER</name>
<reference evidence="4 5" key="1">
    <citation type="submission" date="2024-01" db="EMBL/GenBank/DDBJ databases">
        <title>The complete chloroplast genome sequence of Lithospermum erythrorhizon: insights into the phylogenetic relationship among Boraginaceae species and the maternal lineages of purple gromwells.</title>
        <authorList>
            <person name="Okada T."/>
            <person name="Watanabe K."/>
        </authorList>
    </citation>
    <scope>NUCLEOTIDE SEQUENCE [LARGE SCALE GENOMIC DNA]</scope>
</reference>
<feature type="compositionally biased region" description="Basic residues" evidence="2">
    <location>
        <begin position="353"/>
        <end position="369"/>
    </location>
</feature>
<dbReference type="GO" id="GO:0005681">
    <property type="term" value="C:spliceosomal complex"/>
    <property type="evidence" value="ECO:0007669"/>
    <property type="project" value="TreeGrafter"/>
</dbReference>
<dbReference type="PANTHER" id="PTHR23148:SF0">
    <property type="entry name" value="SERINE_ARGININE REPETITIVE MATRIX PROTEIN 1"/>
    <property type="match status" value="1"/>
</dbReference>
<feature type="compositionally biased region" description="Basic and acidic residues" evidence="2">
    <location>
        <begin position="598"/>
        <end position="636"/>
    </location>
</feature>
<dbReference type="SUPFAM" id="SSF101233">
    <property type="entry name" value="PWI domain"/>
    <property type="match status" value="1"/>
</dbReference>
<dbReference type="PANTHER" id="PTHR23148">
    <property type="entry name" value="SERINE/ARGININE REGULATED NUCLEAR MATRIX PROTEIN"/>
    <property type="match status" value="1"/>
</dbReference>
<feature type="compositionally biased region" description="Basic and acidic residues" evidence="2">
    <location>
        <begin position="540"/>
        <end position="555"/>
    </location>
</feature>
<feature type="compositionally biased region" description="Basic and acidic residues" evidence="2">
    <location>
        <begin position="649"/>
        <end position="674"/>
    </location>
</feature>
<feature type="compositionally biased region" description="Basic and acidic residues" evidence="2">
    <location>
        <begin position="710"/>
        <end position="744"/>
    </location>
</feature>
<gene>
    <name evidence="4" type="ORF">LIER_08720</name>
</gene>
<feature type="compositionally biased region" description="Basic and acidic residues" evidence="2">
    <location>
        <begin position="262"/>
        <end position="271"/>
    </location>
</feature>
<feature type="domain" description="PWI" evidence="3">
    <location>
        <begin position="27"/>
        <end position="125"/>
    </location>
</feature>
<feature type="compositionally biased region" description="Low complexity" evidence="2">
    <location>
        <begin position="343"/>
        <end position="352"/>
    </location>
</feature>
<feature type="compositionally biased region" description="Basic and acidic residues" evidence="2">
    <location>
        <begin position="190"/>
        <end position="203"/>
    </location>
</feature>
<dbReference type="InterPro" id="IPR052225">
    <property type="entry name" value="Ser/Arg_repetitive_matrix"/>
</dbReference>
<feature type="region of interest" description="Disordered" evidence="2">
    <location>
        <begin position="120"/>
        <end position="857"/>
    </location>
</feature>
<dbReference type="EMBL" id="BAABME010001430">
    <property type="protein sequence ID" value="GAA0149582.1"/>
    <property type="molecule type" value="Genomic_DNA"/>
</dbReference>
<feature type="compositionally biased region" description="Basic residues" evidence="2">
    <location>
        <begin position="223"/>
        <end position="232"/>
    </location>
</feature>
<keyword evidence="5" id="KW-1185">Reference proteome</keyword>
<dbReference type="GO" id="GO:0048024">
    <property type="term" value="P:regulation of mRNA splicing, via spliceosome"/>
    <property type="evidence" value="ECO:0007669"/>
    <property type="project" value="TreeGrafter"/>
</dbReference>
<evidence type="ECO:0000313" key="5">
    <source>
        <dbReference type="Proteomes" id="UP001454036"/>
    </source>
</evidence>
<evidence type="ECO:0000313" key="4">
    <source>
        <dbReference type="EMBL" id="GAA0149582.1"/>
    </source>
</evidence>
<keyword evidence="1" id="KW-0507">mRNA processing</keyword>
<dbReference type="SMART" id="SM00311">
    <property type="entry name" value="PWI"/>
    <property type="match status" value="1"/>
</dbReference>
<proteinExistence type="predicted"/>
<evidence type="ECO:0000256" key="1">
    <source>
        <dbReference type="ARBA" id="ARBA00022664"/>
    </source>
</evidence>
<dbReference type="GO" id="GO:0003723">
    <property type="term" value="F:RNA binding"/>
    <property type="evidence" value="ECO:0007669"/>
    <property type="project" value="TreeGrafter"/>
</dbReference>
<feature type="compositionally biased region" description="Basic residues" evidence="2">
    <location>
        <begin position="791"/>
        <end position="814"/>
    </location>
</feature>
<feature type="compositionally biased region" description="Basic and acidic residues" evidence="2">
    <location>
        <begin position="124"/>
        <end position="165"/>
    </location>
</feature>
<feature type="compositionally biased region" description="Low complexity" evidence="2">
    <location>
        <begin position="410"/>
        <end position="438"/>
    </location>
</feature>
<feature type="compositionally biased region" description="Basic residues" evidence="2">
    <location>
        <begin position="377"/>
        <end position="409"/>
    </location>
</feature>
<feature type="compositionally biased region" description="Basic residues" evidence="2">
    <location>
        <begin position="312"/>
        <end position="327"/>
    </location>
</feature>
<sequence length="877" mass="101631">MSGGFFRGTSADQDTRFSNKQAKLMKSQKFPPELEHLVDMEKVKIEVLKPWIANRVTELIGFEDEVLINFIYTLLDGKLVNGKEVQISLTGFMERNTGKFMKELWSLLLSAQQNASGVPQQFLDAKEEETRKKQAETDRIANEIERKREKEQQEREERSFKKMDGDAGNGRDNNASLEQSKRQYRTSSRRSADEEKESDERSGSRGRGSGPRSPQSADLSPPPRHKRSRSRSKSYSNSRSFSNERLRSRKTSQSPKSRKRSISSERKDRSPPRRSISPRRRRSPRRYSSPPRRRYPNSRRRSVSPSRYRSPSPRRQRIQSPLRRRYRSPIDRRSRSPLRHRSSSPSQSISRSPVRRRSPTFRRRSRTPVRQRSPIYFRRRSPPVPRHQYRRSPSPHRRSPSPLRRRSPTFRRPSVSPFRRRSLSPQDLSSPSAAHHSSPSPPVRRSPEGKGRSAARSPDLRRRGRDKYSPAHKSSPSEDADRPIKSRRRSDSTDHHLNSTESLRLSRRDSFDRNGSRRKLSPLPPPPPLPRSPLGSESPPVERENHTEERSKGSYEHSNSTTKKNVIHESLNPPRGLGQQTVYHDDSDSSMDGAPTQQRRDTQDKNRLSRDNLKGSSDKVLKEDKSAENIADDHTAKIHNHSTGAGPRKKTELLKSERSGRLDRFDSDHKELPRTHRFTSSSKKEVNDEEGDKTDKTVKPVLIDVMGQRQKPEALPKLALKGDRDDRSGPVDSRSDESDKERIKGKDKRKRKKSEREEVASDDDSSSDSYVDDRKDSKRRRKEEKKLKKEERRRRREERRRRKEERRAEKRRRKLTDATAPPDSEGNLNSHSSDGEHIRNRKRSSGIEHNEADPRDLEIALREKALESLRAKKGIGR</sequence>
<protein>
    <submittedName>
        <fullName evidence="4">RNA processing factor</fullName>
    </submittedName>
</protein>
<dbReference type="InterPro" id="IPR002483">
    <property type="entry name" value="PWI_dom"/>
</dbReference>
<accession>A0AAV3PF70</accession>
<feature type="compositionally biased region" description="Basic residues" evidence="2">
    <location>
        <begin position="276"/>
        <end position="302"/>
    </location>
</feature>
<dbReference type="Proteomes" id="UP001454036">
    <property type="component" value="Unassembled WGS sequence"/>
</dbReference>
<feature type="compositionally biased region" description="Low complexity" evidence="2">
    <location>
        <begin position="233"/>
        <end position="243"/>
    </location>
</feature>
<dbReference type="Pfam" id="PF01480">
    <property type="entry name" value="PWI"/>
    <property type="match status" value="1"/>
</dbReference>
<feature type="compositionally biased region" description="Basic and acidic residues" evidence="2">
    <location>
        <begin position="458"/>
        <end position="515"/>
    </location>
</feature>
<dbReference type="GO" id="GO:0006397">
    <property type="term" value="P:mRNA processing"/>
    <property type="evidence" value="ECO:0007669"/>
    <property type="project" value="UniProtKB-KW"/>
</dbReference>
<feature type="compositionally biased region" description="Pro residues" evidence="2">
    <location>
        <begin position="522"/>
        <end position="531"/>
    </location>
</feature>
<evidence type="ECO:0000259" key="3">
    <source>
        <dbReference type="PROSITE" id="PS51025"/>
    </source>
</evidence>
<comment type="caution">
    <text evidence="4">The sequence shown here is derived from an EMBL/GenBank/DDBJ whole genome shotgun (WGS) entry which is preliminary data.</text>
</comment>